<sequence length="82" mass="9570">MRFVLKCLTVFTDKIIRYEDAERIKEALMMTKVEQLFYEEAAIKIAKNLLRSGIDVNVIAHDTNLPLDKVLELRDDITTEKE</sequence>
<evidence type="ECO:0000313" key="1">
    <source>
        <dbReference type="EMBL" id="ADL33870.1"/>
    </source>
</evidence>
<keyword evidence="2" id="KW-1185">Reference proteome</keyword>
<dbReference type="eggNOG" id="COG5464">
    <property type="taxonomic scope" value="Bacteria"/>
</dbReference>
<organism evidence="1 2">
    <name type="scientific">Butyrivibrio proteoclasticus (strain ATCC 51982 / DSM 14932 / B316)</name>
    <name type="common">Clostridium proteoclasticum</name>
    <dbReference type="NCBI Taxonomy" id="515622"/>
    <lineage>
        <taxon>Bacteria</taxon>
        <taxon>Bacillati</taxon>
        <taxon>Bacillota</taxon>
        <taxon>Clostridia</taxon>
        <taxon>Lachnospirales</taxon>
        <taxon>Lachnospiraceae</taxon>
        <taxon>Butyrivibrio</taxon>
    </lineage>
</organism>
<gene>
    <name evidence="1" type="ordered locus">bpr_I1130</name>
</gene>
<accession>E0S245</accession>
<dbReference type="HOGENOM" id="CLU_2551897_0_0_9"/>
<evidence type="ECO:0000313" key="2">
    <source>
        <dbReference type="Proteomes" id="UP000001299"/>
    </source>
</evidence>
<dbReference type="KEGG" id="bpb:bpr_I1130"/>
<proteinExistence type="predicted"/>
<dbReference type="EMBL" id="CP001810">
    <property type="protein sequence ID" value="ADL33870.1"/>
    <property type="molecule type" value="Genomic_DNA"/>
</dbReference>
<dbReference type="Proteomes" id="UP000001299">
    <property type="component" value="Chromosome 1"/>
</dbReference>
<reference evidence="1 2" key="1">
    <citation type="journal article" date="2010" name="PLoS ONE">
        <title>The glycobiome of the rumen bacterium Butyrivibrio proteoclasticus B316(T) highlights adaptation to a polysaccharide-rich environment.</title>
        <authorList>
            <person name="Kelly W.J."/>
            <person name="Leahy S.C."/>
            <person name="Altermann E."/>
            <person name="Yeoman C.J."/>
            <person name="Dunne J.C."/>
            <person name="Kong Z."/>
            <person name="Pacheco D.M."/>
            <person name="Li D."/>
            <person name="Noel S.J."/>
            <person name="Moon C.D."/>
            <person name="Cookson A.L."/>
            <person name="Attwood G.T."/>
        </authorList>
    </citation>
    <scope>NUCLEOTIDE SEQUENCE [LARGE SCALE GENOMIC DNA]</scope>
    <source>
        <strain evidence="2">ATCC 51982 / DSM 14932 / B316</strain>
    </source>
</reference>
<name>E0S245_BUTPB</name>
<protein>
    <submittedName>
        <fullName evidence="1">Uncharacterized protein</fullName>
    </submittedName>
</protein>
<dbReference type="AlphaFoldDB" id="E0S245"/>